<feature type="region of interest" description="Disordered" evidence="1">
    <location>
        <begin position="385"/>
        <end position="414"/>
    </location>
</feature>
<gene>
    <name evidence="3" type="ORF">MEBOL_007311</name>
</gene>
<dbReference type="PANTHER" id="PTHR37809:SF1">
    <property type="entry name" value="RIBOSOMAL PROTEIN S12 METHYLTHIOTRANSFERASE ACCESSORY FACTOR YCAO"/>
    <property type="match status" value="1"/>
</dbReference>
<dbReference type="RefSeq" id="WP_095981793.1">
    <property type="nucleotide sequence ID" value="NZ_CP022163.1"/>
</dbReference>
<dbReference type="PROSITE" id="PS51664">
    <property type="entry name" value="YCAO"/>
    <property type="match status" value="1"/>
</dbReference>
<evidence type="ECO:0000313" key="3">
    <source>
        <dbReference type="EMBL" id="ATB33813.1"/>
    </source>
</evidence>
<dbReference type="AlphaFoldDB" id="A0A250IRD5"/>
<name>A0A250IRD5_9BACT</name>
<dbReference type="EMBL" id="CP022163">
    <property type="protein sequence ID" value="ATB33813.1"/>
    <property type="molecule type" value="Genomic_DNA"/>
</dbReference>
<feature type="compositionally biased region" description="Basic residues" evidence="1">
    <location>
        <begin position="405"/>
        <end position="414"/>
    </location>
</feature>
<sequence length="414" mass="43961">MKGIGQAELFRPFADAPEVVFARAASRSPLFASNSAAGGAPVVIGSAVGSGADDVAVRAQGELRERVSNILAGRLAEERREVVATYEELERAGTRAVDPLGLVSRRSEGADDEAPRRARLLWVPGQSLITGTRTLVPAGAAFLHHRPPPGCSGMLRTGSTGVSAHTSWGAAVRHGLFEVLERDLFWRSWYGAGVRTWVLEPSLAPPALQRTLTALGLEATGLLIEGPGGTACVVSCLYPPGGQGQSYGARALFADGAAPVAWAFERASYEALMVRWSLDTPAARLAWRRMSERDVPGGEPRDALEHALAAFHARGERDCLAWWLGMAVPARSRWVPPGRPLLPNPDERTLAGLLAALTGQEPVAVDTTVPEVCPEGSVVVRIVAPGAHQLPGDERRARVPPSPSGRHRPPHPLG</sequence>
<dbReference type="Pfam" id="PF02624">
    <property type="entry name" value="YcaO"/>
    <property type="match status" value="1"/>
</dbReference>
<dbReference type="Proteomes" id="UP000217289">
    <property type="component" value="Chromosome"/>
</dbReference>
<reference evidence="3 4" key="1">
    <citation type="submission" date="2017-06" db="EMBL/GenBank/DDBJ databases">
        <authorList>
            <person name="Kim H.J."/>
            <person name="Triplett B.A."/>
        </authorList>
    </citation>
    <scope>NUCLEOTIDE SEQUENCE [LARGE SCALE GENOMIC DNA]</scope>
    <source>
        <strain evidence="3 4">DSM 14713</strain>
    </source>
</reference>
<dbReference type="PANTHER" id="PTHR37809">
    <property type="entry name" value="RIBOSOMAL PROTEIN S12 METHYLTHIOTRANSFERASE ACCESSORY FACTOR YCAO"/>
    <property type="match status" value="1"/>
</dbReference>
<evidence type="ECO:0000259" key="2">
    <source>
        <dbReference type="PROSITE" id="PS51664"/>
    </source>
</evidence>
<accession>A0A250IRD5</accession>
<evidence type="ECO:0000313" key="4">
    <source>
        <dbReference type="Proteomes" id="UP000217289"/>
    </source>
</evidence>
<feature type="domain" description="YcaO" evidence="2">
    <location>
        <begin position="47"/>
        <end position="414"/>
    </location>
</feature>
<keyword evidence="4" id="KW-1185">Reference proteome</keyword>
<organism evidence="3 4">
    <name type="scientific">Melittangium boletus DSM 14713</name>
    <dbReference type="NCBI Taxonomy" id="1294270"/>
    <lineage>
        <taxon>Bacteria</taxon>
        <taxon>Pseudomonadati</taxon>
        <taxon>Myxococcota</taxon>
        <taxon>Myxococcia</taxon>
        <taxon>Myxococcales</taxon>
        <taxon>Cystobacterineae</taxon>
        <taxon>Archangiaceae</taxon>
        <taxon>Melittangium</taxon>
    </lineage>
</organism>
<dbReference type="OrthoDB" id="109999at2"/>
<protein>
    <recommendedName>
        <fullName evidence="2">YcaO domain-containing protein</fullName>
    </recommendedName>
</protein>
<proteinExistence type="predicted"/>
<dbReference type="Gene3D" id="3.30.1330.230">
    <property type="match status" value="1"/>
</dbReference>
<dbReference type="KEGG" id="mbd:MEBOL_007311"/>
<evidence type="ECO:0000256" key="1">
    <source>
        <dbReference type="SAM" id="MobiDB-lite"/>
    </source>
</evidence>
<dbReference type="InterPro" id="IPR003776">
    <property type="entry name" value="YcaO-like_dom"/>
</dbReference>